<dbReference type="PROSITE" id="PS50118">
    <property type="entry name" value="HMG_BOX_2"/>
    <property type="match status" value="1"/>
</dbReference>
<evidence type="ECO:0000256" key="2">
    <source>
        <dbReference type="ARBA" id="ARBA00023242"/>
    </source>
</evidence>
<dbReference type="AlphaFoldDB" id="A0AAD7BTM0"/>
<organism evidence="6 7">
    <name type="scientific">Roridomyces roridus</name>
    <dbReference type="NCBI Taxonomy" id="1738132"/>
    <lineage>
        <taxon>Eukaryota</taxon>
        <taxon>Fungi</taxon>
        <taxon>Dikarya</taxon>
        <taxon>Basidiomycota</taxon>
        <taxon>Agaricomycotina</taxon>
        <taxon>Agaricomycetes</taxon>
        <taxon>Agaricomycetidae</taxon>
        <taxon>Agaricales</taxon>
        <taxon>Marasmiineae</taxon>
        <taxon>Mycenaceae</taxon>
        <taxon>Roridomyces</taxon>
    </lineage>
</organism>
<dbReference type="SMART" id="SM00398">
    <property type="entry name" value="HMG"/>
    <property type="match status" value="1"/>
</dbReference>
<dbReference type="CDD" id="cd01389">
    <property type="entry name" value="HMG-box_ROX1-like"/>
    <property type="match status" value="1"/>
</dbReference>
<keyword evidence="7" id="KW-1185">Reference proteome</keyword>
<reference evidence="6" key="1">
    <citation type="submission" date="2023-03" db="EMBL/GenBank/DDBJ databases">
        <title>Massive genome expansion in bonnet fungi (Mycena s.s.) driven by repeated elements and novel gene families across ecological guilds.</title>
        <authorList>
            <consortium name="Lawrence Berkeley National Laboratory"/>
            <person name="Harder C.B."/>
            <person name="Miyauchi S."/>
            <person name="Viragh M."/>
            <person name="Kuo A."/>
            <person name="Thoen E."/>
            <person name="Andreopoulos B."/>
            <person name="Lu D."/>
            <person name="Skrede I."/>
            <person name="Drula E."/>
            <person name="Henrissat B."/>
            <person name="Morin E."/>
            <person name="Kohler A."/>
            <person name="Barry K."/>
            <person name="LaButti K."/>
            <person name="Morin E."/>
            <person name="Salamov A."/>
            <person name="Lipzen A."/>
            <person name="Mereny Z."/>
            <person name="Hegedus B."/>
            <person name="Baldrian P."/>
            <person name="Stursova M."/>
            <person name="Weitz H."/>
            <person name="Taylor A."/>
            <person name="Grigoriev I.V."/>
            <person name="Nagy L.G."/>
            <person name="Martin F."/>
            <person name="Kauserud H."/>
        </authorList>
    </citation>
    <scope>NUCLEOTIDE SEQUENCE</scope>
    <source>
        <strain evidence="6">9284</strain>
    </source>
</reference>
<gene>
    <name evidence="6" type="ORF">FB45DRAFT_1150778</name>
</gene>
<feature type="domain" description="HMG box" evidence="5">
    <location>
        <begin position="52"/>
        <end position="122"/>
    </location>
</feature>
<dbReference type="InterPro" id="IPR036910">
    <property type="entry name" value="HMG_box_dom_sf"/>
</dbReference>
<feature type="DNA-binding region" description="HMG box" evidence="3">
    <location>
        <begin position="52"/>
        <end position="122"/>
    </location>
</feature>
<evidence type="ECO:0000313" key="6">
    <source>
        <dbReference type="EMBL" id="KAJ7630486.1"/>
    </source>
</evidence>
<dbReference type="Gene3D" id="1.10.30.10">
    <property type="entry name" value="High mobility group box domain"/>
    <property type="match status" value="1"/>
</dbReference>
<dbReference type="InterPro" id="IPR009071">
    <property type="entry name" value="HMG_box_dom"/>
</dbReference>
<evidence type="ECO:0000256" key="4">
    <source>
        <dbReference type="SAM" id="MobiDB-lite"/>
    </source>
</evidence>
<dbReference type="GO" id="GO:0005634">
    <property type="term" value="C:nucleus"/>
    <property type="evidence" value="ECO:0007669"/>
    <property type="project" value="UniProtKB-UniRule"/>
</dbReference>
<dbReference type="SUPFAM" id="SSF47095">
    <property type="entry name" value="HMG-box"/>
    <property type="match status" value="1"/>
</dbReference>
<evidence type="ECO:0000313" key="7">
    <source>
        <dbReference type="Proteomes" id="UP001221142"/>
    </source>
</evidence>
<name>A0AAD7BTM0_9AGAR</name>
<proteinExistence type="predicted"/>
<sequence>MTDGKTASSCTPSPRTAPRRHPSHPRHRRRSSQPSSPPAAPSHARRRPADHIPRPPNPFICFRMDYCVWNKQLVSGSVRDHRVVSKLAGHAWKALDDASRQKYVDIAGVKKKEHAILYPNYEYSPTPRTTGGKGKKRKAPVDDDDYDYEEAPSKRRKHRSDVQPLTIAACLDSASSDHSVSPSPTWHPTLLPSSIPSTPHVLTRELSPPLSFVTSTPSLFSFEDEDDEEDFVATADIPPLDLYADFVRLSHLFALPSNSYQSQKKELTPDRAVVPSLSLEAYGTQFFKTGSPQQARECMWYNAAGEILIDTTAAAPAASTSSLKDEPELQPITGDVQFTNPFQLSMDEFFNVDAL</sequence>
<dbReference type="Proteomes" id="UP001221142">
    <property type="component" value="Unassembled WGS sequence"/>
</dbReference>
<evidence type="ECO:0000256" key="3">
    <source>
        <dbReference type="PROSITE-ProRule" id="PRU00267"/>
    </source>
</evidence>
<feature type="compositionally biased region" description="Polar residues" evidence="4">
    <location>
        <begin position="1"/>
        <end position="11"/>
    </location>
</feature>
<evidence type="ECO:0000259" key="5">
    <source>
        <dbReference type="PROSITE" id="PS50118"/>
    </source>
</evidence>
<feature type="compositionally biased region" description="Basic residues" evidence="4">
    <location>
        <begin position="17"/>
        <end position="31"/>
    </location>
</feature>
<evidence type="ECO:0000256" key="1">
    <source>
        <dbReference type="ARBA" id="ARBA00023125"/>
    </source>
</evidence>
<dbReference type="PANTHER" id="PTHR45789">
    <property type="entry name" value="FI18025P1"/>
    <property type="match status" value="1"/>
</dbReference>
<comment type="caution">
    <text evidence="6">The sequence shown here is derived from an EMBL/GenBank/DDBJ whole genome shotgun (WGS) entry which is preliminary data.</text>
</comment>
<dbReference type="GO" id="GO:0000978">
    <property type="term" value="F:RNA polymerase II cis-regulatory region sequence-specific DNA binding"/>
    <property type="evidence" value="ECO:0007669"/>
    <property type="project" value="TreeGrafter"/>
</dbReference>
<keyword evidence="1 3" id="KW-0238">DNA-binding</keyword>
<keyword evidence="2 3" id="KW-0539">Nucleus</keyword>
<dbReference type="GO" id="GO:0000981">
    <property type="term" value="F:DNA-binding transcription factor activity, RNA polymerase II-specific"/>
    <property type="evidence" value="ECO:0007669"/>
    <property type="project" value="TreeGrafter"/>
</dbReference>
<feature type="region of interest" description="Disordered" evidence="4">
    <location>
        <begin position="1"/>
        <end position="53"/>
    </location>
</feature>
<dbReference type="PANTHER" id="PTHR45789:SF2">
    <property type="entry name" value="FI18025P1"/>
    <property type="match status" value="1"/>
</dbReference>
<protein>
    <recommendedName>
        <fullName evidence="5">HMG box domain-containing protein</fullName>
    </recommendedName>
</protein>
<dbReference type="EMBL" id="JARKIF010000009">
    <property type="protein sequence ID" value="KAJ7630486.1"/>
    <property type="molecule type" value="Genomic_DNA"/>
</dbReference>
<dbReference type="InterPro" id="IPR051356">
    <property type="entry name" value="SOX/SOX-like_TF"/>
</dbReference>
<feature type="region of interest" description="Disordered" evidence="4">
    <location>
        <begin position="120"/>
        <end position="161"/>
    </location>
</feature>
<accession>A0AAD7BTM0</accession>